<evidence type="ECO:0000313" key="1">
    <source>
        <dbReference type="EMBL" id="HHI01200.1"/>
    </source>
</evidence>
<name>A0A7C5JZJ1_THELI</name>
<gene>
    <name evidence="1" type="ORF">ENL40_07045</name>
</gene>
<reference evidence="1" key="1">
    <citation type="journal article" date="2020" name="mSystems">
        <title>Genome- and Community-Level Interaction Insights into Carbon Utilization and Element Cycling Functions of Hydrothermarchaeota in Hydrothermal Sediment.</title>
        <authorList>
            <person name="Zhou Z."/>
            <person name="Liu Y."/>
            <person name="Xu W."/>
            <person name="Pan J."/>
            <person name="Luo Z.H."/>
            <person name="Li M."/>
        </authorList>
    </citation>
    <scope>NUCLEOTIDE SEQUENCE [LARGE SCALE GENOMIC DNA]</scope>
    <source>
        <strain evidence="1">HyVt-93</strain>
    </source>
</reference>
<protein>
    <submittedName>
        <fullName evidence="1">Uncharacterized protein</fullName>
    </submittedName>
</protein>
<sequence>MTVARSKLVEFIKELKSTDIMGFDEAKTKQMIVLRILDLLGWNIFDVDEVVPEYGVSNRRVDYSLVAGNNKVFLEVKKTGENLEGHQGQLLMYAFEEGVKLAILTNGIVWQFFLPLKEGKWEQRRFFTIDILRQNAEEVAQRFEDFLSKENVMSGVAINKAEEVLEIQKKQVVITETLPKAWNELISKPDERLVELLIDKTEKMCGYRPSKIEVIGFLERRVKLPLLNILTETPKNAYEAAESVTKTTKTTIDKGGDEYTCVPRILLREAVVKALGKLGGRAPRKIVHEKVYEILKECLEKPRCQEKLPSGEIRWKKDVDWTRDQLKIDGFIKPPEESGRGIWELTKKRLGVLQKN</sequence>
<accession>A0A7C5JZJ1</accession>
<dbReference type="AlphaFoldDB" id="A0A7C5JZJ1"/>
<proteinExistence type="predicted"/>
<dbReference type="Proteomes" id="UP000886217">
    <property type="component" value="Unassembled WGS sequence"/>
</dbReference>
<dbReference type="EMBL" id="DRTU01000286">
    <property type="protein sequence ID" value="HHI01200.1"/>
    <property type="molecule type" value="Genomic_DNA"/>
</dbReference>
<comment type="caution">
    <text evidence="1">The sequence shown here is derived from an EMBL/GenBank/DDBJ whole genome shotgun (WGS) entry which is preliminary data.</text>
</comment>
<organism evidence="1">
    <name type="scientific">Thermococcus litoralis</name>
    <dbReference type="NCBI Taxonomy" id="2265"/>
    <lineage>
        <taxon>Archaea</taxon>
        <taxon>Methanobacteriati</taxon>
        <taxon>Methanobacteriota</taxon>
        <taxon>Thermococci</taxon>
        <taxon>Thermococcales</taxon>
        <taxon>Thermococcaceae</taxon>
        <taxon>Thermococcus</taxon>
    </lineage>
</organism>